<accession>B3PE87</accession>
<dbReference type="HOGENOM" id="CLU_1624011_0_0_6"/>
<evidence type="ECO:0000313" key="2">
    <source>
        <dbReference type="EMBL" id="ACE86274.1"/>
    </source>
</evidence>
<gene>
    <name evidence="2" type="ordered locus">CJA_1597</name>
</gene>
<dbReference type="RefSeq" id="WP_012487221.1">
    <property type="nucleotide sequence ID" value="NC_010995.1"/>
</dbReference>
<keyword evidence="1" id="KW-1133">Transmembrane helix</keyword>
<proteinExistence type="predicted"/>
<name>B3PE87_CELJU</name>
<dbReference type="KEGG" id="cja:CJA_1597"/>
<dbReference type="Proteomes" id="UP000001036">
    <property type="component" value="Chromosome"/>
</dbReference>
<dbReference type="AlphaFoldDB" id="B3PE87"/>
<sequence>MSAETWELLSYAVTVIGFPLAIFVFLFEQHKERENEDEEVYQLLSDNYQDFLKVALDHPDLRLFSNEEPPDLTDEQQERLLIIFSMLISLFERAYLLLYTRDMSSTQARRWHSWEDYIQEWCNKPYFRSRLPRLLVGEDPDFVAYIEEIARVHIQRPNT</sequence>
<feature type="transmembrane region" description="Helical" evidence="1">
    <location>
        <begin position="9"/>
        <end position="27"/>
    </location>
</feature>
<keyword evidence="3" id="KW-1185">Reference proteome</keyword>
<evidence type="ECO:0000313" key="3">
    <source>
        <dbReference type="Proteomes" id="UP000001036"/>
    </source>
</evidence>
<evidence type="ECO:0000256" key="1">
    <source>
        <dbReference type="SAM" id="Phobius"/>
    </source>
</evidence>
<protein>
    <submittedName>
        <fullName evidence="2">Uncharacterized protein</fullName>
    </submittedName>
</protein>
<dbReference type="eggNOG" id="ENOG502ZX3K">
    <property type="taxonomic scope" value="Bacteria"/>
</dbReference>
<dbReference type="EMBL" id="CP000934">
    <property type="protein sequence ID" value="ACE86274.1"/>
    <property type="molecule type" value="Genomic_DNA"/>
</dbReference>
<dbReference type="OrthoDB" id="8560762at2"/>
<dbReference type="STRING" id="498211.CJA_1597"/>
<keyword evidence="1" id="KW-0812">Transmembrane</keyword>
<organism evidence="2 3">
    <name type="scientific">Cellvibrio japonicus (strain Ueda107)</name>
    <name type="common">Pseudomonas fluorescens subsp. cellulosa</name>
    <dbReference type="NCBI Taxonomy" id="498211"/>
    <lineage>
        <taxon>Bacteria</taxon>
        <taxon>Pseudomonadati</taxon>
        <taxon>Pseudomonadota</taxon>
        <taxon>Gammaproteobacteria</taxon>
        <taxon>Cellvibrionales</taxon>
        <taxon>Cellvibrionaceae</taxon>
        <taxon>Cellvibrio</taxon>
    </lineage>
</organism>
<reference evidence="2 3" key="1">
    <citation type="journal article" date="2008" name="J. Bacteriol.">
        <title>Insights into plant cell wall degradation from the genome sequence of the soil bacterium Cellvibrio japonicus.</title>
        <authorList>
            <person name="Deboy R.T."/>
            <person name="Mongodin E.F."/>
            <person name="Fouts D.E."/>
            <person name="Tailford L.E."/>
            <person name="Khouri H."/>
            <person name="Emerson J.B."/>
            <person name="Mohamoud Y."/>
            <person name="Watkins K."/>
            <person name="Henrissat B."/>
            <person name="Gilbert H.J."/>
            <person name="Nelson K.E."/>
        </authorList>
    </citation>
    <scope>NUCLEOTIDE SEQUENCE [LARGE SCALE GENOMIC DNA]</scope>
    <source>
        <strain evidence="2 3">Ueda107</strain>
    </source>
</reference>
<keyword evidence="1" id="KW-0472">Membrane</keyword>